<dbReference type="GO" id="GO:0006874">
    <property type="term" value="P:intracellular calcium ion homeostasis"/>
    <property type="evidence" value="ECO:0007669"/>
    <property type="project" value="TreeGrafter"/>
</dbReference>
<feature type="transmembrane region" description="Helical" evidence="5">
    <location>
        <begin position="6"/>
        <end position="28"/>
    </location>
</feature>
<dbReference type="Proteomes" id="UP000199648">
    <property type="component" value="Unassembled WGS sequence"/>
</dbReference>
<dbReference type="Pfam" id="PF01699">
    <property type="entry name" value="Na_Ca_ex"/>
    <property type="match status" value="2"/>
</dbReference>
<dbReference type="EMBL" id="FMWD01000002">
    <property type="protein sequence ID" value="SCZ52732.1"/>
    <property type="molecule type" value="Genomic_DNA"/>
</dbReference>
<evidence type="ECO:0000256" key="3">
    <source>
        <dbReference type="ARBA" id="ARBA00022989"/>
    </source>
</evidence>
<feature type="transmembrane region" description="Helical" evidence="5">
    <location>
        <begin position="258"/>
        <end position="277"/>
    </location>
</feature>
<evidence type="ECO:0000256" key="2">
    <source>
        <dbReference type="ARBA" id="ARBA00022692"/>
    </source>
</evidence>
<dbReference type="PANTHER" id="PTHR10846:SF8">
    <property type="entry name" value="INNER MEMBRANE PROTEIN YRBG"/>
    <property type="match status" value="1"/>
</dbReference>
<gene>
    <name evidence="7" type="ORF">SAMN03097708_00793</name>
</gene>
<keyword evidence="2 5" id="KW-0812">Transmembrane</keyword>
<keyword evidence="4 5" id="KW-0472">Membrane</keyword>
<name>A0A1G5PTH6_9GAMM</name>
<keyword evidence="8" id="KW-1185">Reference proteome</keyword>
<dbReference type="InterPro" id="IPR004837">
    <property type="entry name" value="NaCa_Exmemb"/>
</dbReference>
<evidence type="ECO:0000256" key="5">
    <source>
        <dbReference type="SAM" id="Phobius"/>
    </source>
</evidence>
<evidence type="ECO:0000256" key="4">
    <source>
        <dbReference type="ARBA" id="ARBA00023136"/>
    </source>
</evidence>
<proteinExistence type="predicted"/>
<feature type="transmembrane region" description="Helical" evidence="5">
    <location>
        <begin position="77"/>
        <end position="101"/>
    </location>
</feature>
<dbReference type="GO" id="GO:0005262">
    <property type="term" value="F:calcium channel activity"/>
    <property type="evidence" value="ECO:0007669"/>
    <property type="project" value="TreeGrafter"/>
</dbReference>
<accession>A0A1G5PTH6</accession>
<evidence type="ECO:0000313" key="7">
    <source>
        <dbReference type="EMBL" id="SCZ52732.1"/>
    </source>
</evidence>
<dbReference type="GO" id="GO:0005886">
    <property type="term" value="C:plasma membrane"/>
    <property type="evidence" value="ECO:0007669"/>
    <property type="project" value="TreeGrafter"/>
</dbReference>
<dbReference type="GO" id="GO:0008273">
    <property type="term" value="F:calcium, potassium:sodium antiporter activity"/>
    <property type="evidence" value="ECO:0007669"/>
    <property type="project" value="TreeGrafter"/>
</dbReference>
<dbReference type="STRING" id="415747.SAMN03097708_00793"/>
<dbReference type="InterPro" id="IPR004481">
    <property type="entry name" value="K/Na/Ca-exchanger"/>
</dbReference>
<comment type="subcellular location">
    <subcellularLocation>
        <location evidence="1">Membrane</location>
        <topology evidence="1">Multi-pass membrane protein</topology>
    </subcellularLocation>
</comment>
<feature type="transmembrane region" description="Helical" evidence="5">
    <location>
        <begin position="113"/>
        <end position="134"/>
    </location>
</feature>
<feature type="domain" description="Sodium/calcium exchanger membrane region" evidence="6">
    <location>
        <begin position="14"/>
        <end position="131"/>
    </location>
</feature>
<reference evidence="7 8" key="1">
    <citation type="submission" date="2016-10" db="EMBL/GenBank/DDBJ databases">
        <authorList>
            <person name="de Groot N.N."/>
        </authorList>
    </citation>
    <scope>NUCLEOTIDE SEQUENCE [LARGE SCALE GENOMIC DNA]</scope>
    <source>
        <strain evidence="7 8">HLD2</strain>
    </source>
</reference>
<feature type="transmembrane region" description="Helical" evidence="5">
    <location>
        <begin position="195"/>
        <end position="219"/>
    </location>
</feature>
<evidence type="ECO:0000256" key="1">
    <source>
        <dbReference type="ARBA" id="ARBA00004141"/>
    </source>
</evidence>
<dbReference type="PANTHER" id="PTHR10846">
    <property type="entry name" value="SODIUM/POTASSIUM/CALCIUM EXCHANGER"/>
    <property type="match status" value="1"/>
</dbReference>
<feature type="transmembrane region" description="Helical" evidence="5">
    <location>
        <begin position="297"/>
        <end position="315"/>
    </location>
</feature>
<feature type="transmembrane region" description="Helical" evidence="5">
    <location>
        <begin position="231"/>
        <end position="251"/>
    </location>
</feature>
<feature type="domain" description="Sodium/calcium exchanger membrane region" evidence="6">
    <location>
        <begin position="196"/>
        <end position="341"/>
    </location>
</feature>
<sequence length="347" mass="35903">MDAFSLARMPIAIVIVLFAVATVVITLAGIRLARIADALADLTGMGEAIFGAVLLGGSTSLSGIVTSVVAAHSGYPALAISNAIGGIAAQTTFLAIADFTYRRANLEHAAASIENLVQGALLITLLSIPILAMAGPPVHFLGIHPLSLVLLAAYLAGTRLIARARAAPLWRPMHTHETREDEPTTRAEEHVSLPLLWLVFIALAAILAAAGYAVALTGMAIADRTGLSEGIVGGLFTAVATSLPELVTALAAVRQGALTMAVGVIIGGNSFDVLFTAFSDFAYRGGSIYHAITGDQLFTIALTILLTGILLLGLLRREQTGFANIGFESVLVLLIYVAGMLTLGIVG</sequence>
<dbReference type="Gene3D" id="1.20.1420.30">
    <property type="entry name" value="NCX, central ion-binding region"/>
    <property type="match status" value="2"/>
</dbReference>
<keyword evidence="3 5" id="KW-1133">Transmembrane helix</keyword>
<organism evidence="7 8">
    <name type="scientific">Thiohalomonas denitrificans</name>
    <dbReference type="NCBI Taxonomy" id="415747"/>
    <lineage>
        <taxon>Bacteria</taxon>
        <taxon>Pseudomonadati</taxon>
        <taxon>Pseudomonadota</taxon>
        <taxon>Gammaproteobacteria</taxon>
        <taxon>Thiohalomonadales</taxon>
        <taxon>Thiohalomonadaceae</taxon>
        <taxon>Thiohalomonas</taxon>
    </lineage>
</organism>
<dbReference type="InterPro" id="IPR044880">
    <property type="entry name" value="NCX_ion-bd_dom_sf"/>
</dbReference>
<feature type="transmembrane region" description="Helical" evidence="5">
    <location>
        <begin position="327"/>
        <end position="346"/>
    </location>
</feature>
<dbReference type="AlphaFoldDB" id="A0A1G5PTH6"/>
<evidence type="ECO:0000313" key="8">
    <source>
        <dbReference type="Proteomes" id="UP000199648"/>
    </source>
</evidence>
<protein>
    <submittedName>
        <fullName evidence="7">Cation:H+ antiporter</fullName>
    </submittedName>
</protein>
<evidence type="ECO:0000259" key="6">
    <source>
        <dbReference type="Pfam" id="PF01699"/>
    </source>
</evidence>
<feature type="transmembrane region" description="Helical" evidence="5">
    <location>
        <begin position="49"/>
        <end position="71"/>
    </location>
</feature>
<feature type="transmembrane region" description="Helical" evidence="5">
    <location>
        <begin position="140"/>
        <end position="162"/>
    </location>
</feature>